<accession>A0A3Q3JPY0</accession>
<keyword evidence="2" id="KW-1185">Reference proteome</keyword>
<proteinExistence type="predicted"/>
<evidence type="ECO:0000313" key="2">
    <source>
        <dbReference type="Proteomes" id="UP000261600"/>
    </source>
</evidence>
<name>A0A3Q3JPY0_MONAL</name>
<reference evidence="1" key="2">
    <citation type="submission" date="2025-09" db="UniProtKB">
        <authorList>
            <consortium name="Ensembl"/>
        </authorList>
    </citation>
    <scope>IDENTIFICATION</scope>
</reference>
<organism evidence="1 2">
    <name type="scientific">Monopterus albus</name>
    <name type="common">Swamp eel</name>
    <dbReference type="NCBI Taxonomy" id="43700"/>
    <lineage>
        <taxon>Eukaryota</taxon>
        <taxon>Metazoa</taxon>
        <taxon>Chordata</taxon>
        <taxon>Craniata</taxon>
        <taxon>Vertebrata</taxon>
        <taxon>Euteleostomi</taxon>
        <taxon>Actinopterygii</taxon>
        <taxon>Neopterygii</taxon>
        <taxon>Teleostei</taxon>
        <taxon>Neoteleostei</taxon>
        <taxon>Acanthomorphata</taxon>
        <taxon>Anabantaria</taxon>
        <taxon>Synbranchiformes</taxon>
        <taxon>Synbranchidae</taxon>
        <taxon>Monopterus</taxon>
    </lineage>
</organism>
<dbReference type="Proteomes" id="UP000261600">
    <property type="component" value="Unplaced"/>
</dbReference>
<dbReference type="AlphaFoldDB" id="A0A3Q3JPY0"/>
<dbReference type="Ensembl" id="ENSMALT00000016926.1">
    <property type="protein sequence ID" value="ENSMALP00000016592.1"/>
    <property type="gene ID" value="ENSMALG00000011639.1"/>
</dbReference>
<protein>
    <submittedName>
        <fullName evidence="1">Uncharacterized protein</fullName>
    </submittedName>
</protein>
<sequence length="65" mass="7269">MNGIWGFFSNIPCTGHTVACIYPLTFHANLCLSILVCVYDGEKLSPSVWVSVRPEQPWLNSLTKL</sequence>
<reference evidence="1" key="1">
    <citation type="submission" date="2025-08" db="UniProtKB">
        <authorList>
            <consortium name="Ensembl"/>
        </authorList>
    </citation>
    <scope>IDENTIFICATION</scope>
</reference>
<evidence type="ECO:0000313" key="1">
    <source>
        <dbReference type="Ensembl" id="ENSMALP00000016592.1"/>
    </source>
</evidence>